<dbReference type="AlphaFoldDB" id="M2QR17"/>
<dbReference type="STRING" id="914234.M2QR17"/>
<feature type="region of interest" description="Disordered" evidence="4">
    <location>
        <begin position="12"/>
        <end position="37"/>
    </location>
</feature>
<keyword evidence="2" id="KW-0863">Zinc-finger</keyword>
<dbReference type="Gene3D" id="3.30.60.90">
    <property type="match status" value="1"/>
</dbReference>
<sequence>MKGLKILFRKASRPRLRSDTSSSGVPESSQDGASGTQIAVVALDDTAPPVPPLPGFFVSKGLQVLPEFRSEPPTFALNDIPVLNSQTNNGTAGGSDIGALVLPPLSPLGPSNDGHSQLSSVPPTPVSARAARRTSRTSQVGNAAALTAIVQSGVQVWKANDLDKAIDFGRQVGRGVAPIAATVTQTMQNLEGCFSLLDDHLPHIVKILDDVSKIHPAAAAAFYIVKTVFELYMARRENDRRIQTLYLQMSEIGAILGELRFIKVLSQMLQVKVNQVASDMQECAKTCDAYSKTGAVVKFLRAGNWADQLTGFVQQFKDRRGEIQEALVLHSAKKMERMQESILKHIDFKMEDLSVIFQTRFITDKEQALRDELKTLTLRPDQDVDMMLKKLLQKELEQDTKSSDRGSKVTDQKLEALKADLLEDTKTTIEKNGEEFRLKFDAALKKQTEQLKQAMAENSDKLFGKITGVLSRNQKRVEQATSSLLRGQRRIEQVTKSLNIPYEKIQDPTLRDVWKRMNWPSHAEARQFVMALRDYLNENLDEARHTRKDLGTKVDGWALSYIGAKWQQRIMEAIDEDASGYVTIAELNKFTEALPESLQWSLARWLAYWAVGWQMTSTVYLTKIRSVLANMLDVIPHVLPRNRNIVDNYFSVVYCSLLPLLASLETCVVSSAHMQWFQGYIDIEEKRLKVNLEEVRYNVDAADTLRVNIIGPGRIEKYIFPLVYLLLRNQLKVLRMGINTTLQEDMLENCSDSITTCIGAISYRMSDLADYFRAQDQSINIDTQFESTACGLFKYFNREGNLWKISTIQDISLDSRDRTHPFEEDADASSAPIMPAGAAEDSDSEDTSPENMEPCHSTFCDVCGTNIIGIRYTCLDCWDTEGKVWQSLDFCSVPTCLEWHGEAASGLVHPPAHRSIIKVRAYCHINDTPSMFQRAKDVLEYCAECFNASSEQQVERTEAEDSTSQAGLASGVDASKLCNDGAIDGDALATSSEAHAQAASSKAQVNPPEDNDVHANSLLHEPDVLHEGTQDQDQIQASGIVAAAQPISCAVCRKTLSPPFWCCLECSTMNRIYTICDDCEAQTLLACQSCAQPYTQPAWFFGYDEDDKFLCQKCSSDGVSAPEAMPDRHVYTHSLVRYYHEDASVTALDDTTTITPGEDHLVAVHKEVTTLHDNMKVVQDRMEVIHTKIGSIEDAVRTQTAPVEERVGVMNSRLESLRGQMDRIEKYLALIAAGSEGQSGSTVGGSAGAVTNGHPVFA</sequence>
<dbReference type="Proteomes" id="UP000016930">
    <property type="component" value="Unassembled WGS sequence"/>
</dbReference>
<feature type="region of interest" description="Disordered" evidence="4">
    <location>
        <begin position="991"/>
        <end position="1015"/>
    </location>
</feature>
<evidence type="ECO:0000256" key="4">
    <source>
        <dbReference type="SAM" id="MobiDB-lite"/>
    </source>
</evidence>
<dbReference type="PROSITE" id="PS00018">
    <property type="entry name" value="EF_HAND_1"/>
    <property type="match status" value="1"/>
</dbReference>
<dbReference type="HOGENOM" id="CLU_265096_0_0_1"/>
<keyword evidence="6" id="KW-1185">Reference proteome</keyword>
<evidence type="ECO:0000313" key="5">
    <source>
        <dbReference type="EMBL" id="EMD34625.1"/>
    </source>
</evidence>
<dbReference type="InterPro" id="IPR018247">
    <property type="entry name" value="EF_Hand_1_Ca_BS"/>
</dbReference>
<evidence type="ECO:0000313" key="6">
    <source>
        <dbReference type="Proteomes" id="UP000016930"/>
    </source>
</evidence>
<evidence type="ECO:0000256" key="3">
    <source>
        <dbReference type="ARBA" id="ARBA00022833"/>
    </source>
</evidence>
<accession>M2QR17</accession>
<gene>
    <name evidence="5" type="ORF">CERSUDRAFT_116799</name>
</gene>
<evidence type="ECO:0000256" key="1">
    <source>
        <dbReference type="ARBA" id="ARBA00022723"/>
    </source>
</evidence>
<keyword evidence="1" id="KW-0479">Metal-binding</keyword>
<feature type="compositionally biased region" description="Polar residues" evidence="4">
    <location>
        <begin position="19"/>
        <end position="37"/>
    </location>
</feature>
<dbReference type="EMBL" id="KB445802">
    <property type="protein sequence ID" value="EMD34625.1"/>
    <property type="molecule type" value="Genomic_DNA"/>
</dbReference>
<organism evidence="5 6">
    <name type="scientific">Ceriporiopsis subvermispora (strain B)</name>
    <name type="common">White-rot fungus</name>
    <name type="synonym">Gelatoporia subvermispora</name>
    <dbReference type="NCBI Taxonomy" id="914234"/>
    <lineage>
        <taxon>Eukaryota</taxon>
        <taxon>Fungi</taxon>
        <taxon>Dikarya</taxon>
        <taxon>Basidiomycota</taxon>
        <taxon>Agaricomycotina</taxon>
        <taxon>Agaricomycetes</taxon>
        <taxon>Polyporales</taxon>
        <taxon>Gelatoporiaceae</taxon>
        <taxon>Gelatoporia</taxon>
    </lineage>
</organism>
<feature type="compositionally biased region" description="Polar residues" evidence="4">
    <location>
        <begin position="991"/>
        <end position="1004"/>
    </location>
</feature>
<protein>
    <recommendedName>
        <fullName evidence="7">EF-hand domain-containing protein</fullName>
    </recommendedName>
</protein>
<evidence type="ECO:0008006" key="7">
    <source>
        <dbReference type="Google" id="ProtNLM"/>
    </source>
</evidence>
<keyword evidence="3" id="KW-0862">Zinc</keyword>
<dbReference type="OrthoDB" id="2122982at2759"/>
<name>M2QR17_CERS8</name>
<evidence type="ECO:0000256" key="2">
    <source>
        <dbReference type="ARBA" id="ARBA00022771"/>
    </source>
</evidence>
<reference evidence="5 6" key="1">
    <citation type="journal article" date="2012" name="Proc. Natl. Acad. Sci. U.S.A.">
        <title>Comparative genomics of Ceriporiopsis subvermispora and Phanerochaete chrysosporium provide insight into selective ligninolysis.</title>
        <authorList>
            <person name="Fernandez-Fueyo E."/>
            <person name="Ruiz-Duenas F.J."/>
            <person name="Ferreira P."/>
            <person name="Floudas D."/>
            <person name="Hibbett D.S."/>
            <person name="Canessa P."/>
            <person name="Larrondo L.F."/>
            <person name="James T.Y."/>
            <person name="Seelenfreund D."/>
            <person name="Lobos S."/>
            <person name="Polanco R."/>
            <person name="Tello M."/>
            <person name="Honda Y."/>
            <person name="Watanabe T."/>
            <person name="Watanabe T."/>
            <person name="Ryu J.S."/>
            <person name="Kubicek C.P."/>
            <person name="Schmoll M."/>
            <person name="Gaskell J."/>
            <person name="Hammel K.E."/>
            <person name="St John F.J."/>
            <person name="Vanden Wymelenberg A."/>
            <person name="Sabat G."/>
            <person name="Splinter BonDurant S."/>
            <person name="Syed K."/>
            <person name="Yadav J.S."/>
            <person name="Doddapaneni H."/>
            <person name="Subramanian V."/>
            <person name="Lavin J.L."/>
            <person name="Oguiza J.A."/>
            <person name="Perez G."/>
            <person name="Pisabarro A.G."/>
            <person name="Ramirez L."/>
            <person name="Santoyo F."/>
            <person name="Master E."/>
            <person name="Coutinho P.M."/>
            <person name="Henrissat B."/>
            <person name="Lombard V."/>
            <person name="Magnuson J.K."/>
            <person name="Kuees U."/>
            <person name="Hori C."/>
            <person name="Igarashi K."/>
            <person name="Samejima M."/>
            <person name="Held B.W."/>
            <person name="Barry K.W."/>
            <person name="LaButti K.M."/>
            <person name="Lapidus A."/>
            <person name="Lindquist E.A."/>
            <person name="Lucas S.M."/>
            <person name="Riley R."/>
            <person name="Salamov A.A."/>
            <person name="Hoffmeister D."/>
            <person name="Schwenk D."/>
            <person name="Hadar Y."/>
            <person name="Yarden O."/>
            <person name="de Vries R.P."/>
            <person name="Wiebenga A."/>
            <person name="Stenlid J."/>
            <person name="Eastwood D."/>
            <person name="Grigoriev I.V."/>
            <person name="Berka R.M."/>
            <person name="Blanchette R.A."/>
            <person name="Kersten P."/>
            <person name="Martinez A.T."/>
            <person name="Vicuna R."/>
            <person name="Cullen D."/>
        </authorList>
    </citation>
    <scope>NUCLEOTIDE SEQUENCE [LARGE SCALE GENOMIC DNA]</scope>
    <source>
        <strain evidence="5 6">B</strain>
    </source>
</reference>
<feature type="region of interest" description="Disordered" evidence="4">
    <location>
        <begin position="821"/>
        <end position="850"/>
    </location>
</feature>
<proteinExistence type="predicted"/>
<dbReference type="GO" id="GO:0008270">
    <property type="term" value="F:zinc ion binding"/>
    <property type="evidence" value="ECO:0007669"/>
    <property type="project" value="UniProtKB-KW"/>
</dbReference>
<dbReference type="InterPro" id="IPR043145">
    <property type="entry name" value="Znf_ZZ_sf"/>
</dbReference>